<feature type="domain" description="Coatomer alpha subunit C-terminal" evidence="2">
    <location>
        <begin position="14"/>
        <end position="367"/>
    </location>
</feature>
<dbReference type="AlphaFoldDB" id="F1L219"/>
<sequence length="370" mass="40847">MLDEEGNPDIDEVELLGGKPDAEEDGWDVDDDLALPADVEARAGVDDEDGFYSPPTRGQPPAFYWPNSSRLVADHVTAGAFDSAARLLQDQLGIIRIEPFKQHFLTAFARSRTAFEGLPSAGPNFAYPLRNWQESSGKNGLPAVGLHLGDLANRLQTCYHLTTSGKFAEAIEKLRQLLLSVPLLIVDSKQEVAEAQQLIDICREYLVGLLLETARKELPKDSIENAKRNAEMAAYFTHCQLQPVHQILTLRTAINLFFKLKQMKTCASFCRRLLELGPKPEVAAQIRKVLAAAEKDPTDAHKLHYDELNPFVVCSRTFTPLYRGKPQVKCPFCGASYSPDLAGGICDVCQVAEIGRDTIGLRISVVQGNK</sequence>
<dbReference type="InterPro" id="IPR010714">
    <property type="entry name" value="Coatomer_asu_C"/>
</dbReference>
<feature type="region of interest" description="Disordered" evidence="1">
    <location>
        <begin position="1"/>
        <end position="29"/>
    </location>
</feature>
<protein>
    <submittedName>
        <fullName evidence="3">Coatomer subunit alpha</fullName>
    </submittedName>
</protein>
<dbReference type="GO" id="GO:0016192">
    <property type="term" value="P:vesicle-mediated transport"/>
    <property type="evidence" value="ECO:0007669"/>
    <property type="project" value="InterPro"/>
</dbReference>
<evidence type="ECO:0000259" key="2">
    <source>
        <dbReference type="Pfam" id="PF06957"/>
    </source>
</evidence>
<proteinExistence type="evidence at transcript level"/>
<dbReference type="Pfam" id="PF06957">
    <property type="entry name" value="COPI_C"/>
    <property type="match status" value="1"/>
</dbReference>
<reference evidence="3" key="1">
    <citation type="journal article" date="2011" name="Genome Res.">
        <title>Deep small RNA sequencing from the nematode Ascaris reveals conservation, functional diversification, and novel developmental profiles.</title>
        <authorList>
            <person name="Wang J."/>
            <person name="Czech B."/>
            <person name="Crunk A."/>
            <person name="Wallace A."/>
            <person name="Mitreva M."/>
            <person name="Hannon G.J."/>
            <person name="Davis R.E."/>
        </authorList>
    </citation>
    <scope>NUCLEOTIDE SEQUENCE</scope>
</reference>
<evidence type="ECO:0000313" key="3">
    <source>
        <dbReference type="EMBL" id="ADY44173.1"/>
    </source>
</evidence>
<accession>F1L219</accession>
<name>F1L219_ASCSU</name>
<organism evidence="3">
    <name type="scientific">Ascaris suum</name>
    <name type="common">Pig roundworm</name>
    <name type="synonym">Ascaris lumbricoides</name>
    <dbReference type="NCBI Taxonomy" id="6253"/>
    <lineage>
        <taxon>Eukaryota</taxon>
        <taxon>Metazoa</taxon>
        <taxon>Ecdysozoa</taxon>
        <taxon>Nematoda</taxon>
        <taxon>Chromadorea</taxon>
        <taxon>Rhabditida</taxon>
        <taxon>Spirurina</taxon>
        <taxon>Ascaridomorpha</taxon>
        <taxon>Ascaridoidea</taxon>
        <taxon>Ascarididae</taxon>
        <taxon>Ascaris</taxon>
    </lineage>
</organism>
<dbReference type="GO" id="GO:0005198">
    <property type="term" value="F:structural molecule activity"/>
    <property type="evidence" value="ECO:0007669"/>
    <property type="project" value="InterPro"/>
</dbReference>
<dbReference type="EMBL" id="JI169887">
    <property type="protein sequence ID" value="ADY44173.1"/>
    <property type="molecule type" value="mRNA"/>
</dbReference>
<feature type="compositionally biased region" description="Acidic residues" evidence="1">
    <location>
        <begin position="1"/>
        <end position="14"/>
    </location>
</feature>
<dbReference type="GO" id="GO:0006886">
    <property type="term" value="P:intracellular protein transport"/>
    <property type="evidence" value="ECO:0007669"/>
    <property type="project" value="InterPro"/>
</dbReference>
<dbReference type="GO" id="GO:0030126">
    <property type="term" value="C:COPI vesicle coat"/>
    <property type="evidence" value="ECO:0007669"/>
    <property type="project" value="InterPro"/>
</dbReference>
<evidence type="ECO:0000256" key="1">
    <source>
        <dbReference type="SAM" id="MobiDB-lite"/>
    </source>
</evidence>